<evidence type="ECO:0000256" key="1">
    <source>
        <dbReference type="SAM" id="MobiDB-lite"/>
    </source>
</evidence>
<feature type="region of interest" description="Disordered" evidence="1">
    <location>
        <begin position="157"/>
        <end position="251"/>
    </location>
</feature>
<organism evidence="2 3">
    <name type="scientific">Geodia barretti</name>
    <name type="common">Barrett's horny sponge</name>
    <dbReference type="NCBI Taxonomy" id="519541"/>
    <lineage>
        <taxon>Eukaryota</taxon>
        <taxon>Metazoa</taxon>
        <taxon>Porifera</taxon>
        <taxon>Demospongiae</taxon>
        <taxon>Heteroscleromorpha</taxon>
        <taxon>Tetractinellida</taxon>
        <taxon>Astrophorina</taxon>
        <taxon>Geodiidae</taxon>
        <taxon>Geodia</taxon>
    </lineage>
</organism>
<protein>
    <submittedName>
        <fullName evidence="2">Uncharacterized protein</fullName>
    </submittedName>
</protein>
<dbReference type="EMBL" id="CASHTH010000907">
    <property type="protein sequence ID" value="CAI8008902.1"/>
    <property type="molecule type" value="Genomic_DNA"/>
</dbReference>
<evidence type="ECO:0000313" key="2">
    <source>
        <dbReference type="EMBL" id="CAI8008902.1"/>
    </source>
</evidence>
<dbReference type="Proteomes" id="UP001174909">
    <property type="component" value="Unassembled WGS sequence"/>
</dbReference>
<dbReference type="AlphaFoldDB" id="A0AA35RDD9"/>
<name>A0AA35RDD9_GEOBA</name>
<feature type="compositionally biased region" description="Acidic residues" evidence="1">
    <location>
        <begin position="103"/>
        <end position="113"/>
    </location>
</feature>
<feature type="compositionally biased region" description="Basic residues" evidence="1">
    <location>
        <begin position="171"/>
        <end position="183"/>
    </location>
</feature>
<reference evidence="2" key="1">
    <citation type="submission" date="2023-03" db="EMBL/GenBank/DDBJ databases">
        <authorList>
            <person name="Steffen K."/>
            <person name="Cardenas P."/>
        </authorList>
    </citation>
    <scope>NUCLEOTIDE SEQUENCE</scope>
</reference>
<accession>A0AA35RDD9</accession>
<keyword evidence="3" id="KW-1185">Reference proteome</keyword>
<feature type="compositionally biased region" description="Polar residues" evidence="1">
    <location>
        <begin position="42"/>
        <end position="61"/>
    </location>
</feature>
<comment type="caution">
    <text evidence="2">The sequence shown here is derived from an EMBL/GenBank/DDBJ whole genome shotgun (WGS) entry which is preliminary data.</text>
</comment>
<sequence>MSLGLLDDYGSDSGSEEPADSPPDGTGEGEADRSKDKLKLNVQPSNPTDATIETCEHVSNTGREKEVVDDEGIGNADSPHPTLFGLSGEGDTLDTDTSYSDTSGEDEEEEEEGGNGGEIARELSPLPLPVLDGSDKLASSVFSNPYREAEEAKLAVLTQHVGLSEPPPRKEGRKRSRGRGKGGRQRDRPRLEPGQGGGDSNWTDGDSPVGMGGGRGGRKHRSGVTESLQPPRKFMKTHTKIRHKEQPWTAQ</sequence>
<evidence type="ECO:0000313" key="3">
    <source>
        <dbReference type="Proteomes" id="UP001174909"/>
    </source>
</evidence>
<gene>
    <name evidence="2" type="ORF">GBAR_LOCUS6055</name>
</gene>
<feature type="region of interest" description="Disordered" evidence="1">
    <location>
        <begin position="1"/>
        <end position="138"/>
    </location>
</feature>
<feature type="compositionally biased region" description="Basic residues" evidence="1">
    <location>
        <begin position="233"/>
        <end position="243"/>
    </location>
</feature>
<proteinExistence type="predicted"/>
<feature type="compositionally biased region" description="Basic and acidic residues" evidence="1">
    <location>
        <begin position="30"/>
        <end position="39"/>
    </location>
</feature>